<dbReference type="NCBIfam" id="NF008674">
    <property type="entry name" value="PRK11679.1"/>
    <property type="match status" value="1"/>
</dbReference>
<keyword evidence="3 4" id="KW-0998">Cell outer membrane</keyword>
<organism evidence="6 7">
    <name type="scientific">Tatumella punctata</name>
    <dbReference type="NCBI Taxonomy" id="399969"/>
    <lineage>
        <taxon>Bacteria</taxon>
        <taxon>Pseudomonadati</taxon>
        <taxon>Pseudomonadota</taxon>
        <taxon>Gammaproteobacteria</taxon>
        <taxon>Enterobacterales</taxon>
        <taxon>Erwiniaceae</taxon>
        <taxon>Tatumella</taxon>
    </lineage>
</organism>
<dbReference type="Proteomes" id="UP001596215">
    <property type="component" value="Unassembled WGS sequence"/>
</dbReference>
<comment type="subcellular location">
    <subcellularLocation>
        <location evidence="4">Cell outer membrane</location>
        <topology evidence="4">Lipid-anchor</topology>
    </subcellularLocation>
</comment>
<comment type="similarity">
    <text evidence="4">Belongs to the BamC family.</text>
</comment>
<dbReference type="RefSeq" id="WP_212709268.1">
    <property type="nucleotide sequence ID" value="NZ_BAAAFW010000035.1"/>
</dbReference>
<comment type="caution">
    <text evidence="6">The sequence shown here is derived from an EMBL/GenBank/DDBJ whole genome shotgun (WGS) entry which is preliminary data.</text>
</comment>
<evidence type="ECO:0000256" key="5">
    <source>
        <dbReference type="SAM" id="SignalP"/>
    </source>
</evidence>
<feature type="chain" id="PRO_5045810838" description="Outer membrane protein assembly factor BamC" evidence="5">
    <location>
        <begin position="24"/>
        <end position="342"/>
    </location>
</feature>
<protein>
    <recommendedName>
        <fullName evidence="4">Outer membrane protein assembly factor BamC</fullName>
    </recommendedName>
</protein>
<dbReference type="PIRSF" id="PIRSF026343">
    <property type="entry name" value="NlpB"/>
    <property type="match status" value="1"/>
</dbReference>
<keyword evidence="2 4" id="KW-0472">Membrane</keyword>
<feature type="signal peptide" evidence="5">
    <location>
        <begin position="1"/>
        <end position="23"/>
    </location>
</feature>
<keyword evidence="4" id="KW-0564">Palmitate</keyword>
<dbReference type="PROSITE" id="PS51257">
    <property type="entry name" value="PROKAR_LIPOPROTEIN"/>
    <property type="match status" value="1"/>
</dbReference>
<sequence length="342" mass="36801">MAYSVKSSAVAKAAGLSVVLLLAACSNDQNYKRQINGNDDYLKAAALHDLNVPAGMILPLENGQYQVPAAPAGGATGTQLDIRPPAQPLALLNGTRTQLSGNTAQLIFDNQQPGLWSQLITILGSRQVKIAQRNDAAQQLTTDWINWNRPDEDYQYRGRYQIAVQQQSYQTVLSVRSLELQQKGVAVSTSGEIQRYTTQLLNEISGELNAQAIARENAGNSRIGSIDVQSGADDTGLPNVIIRAPYSAAWQRLPVALSHVGMTISDKDRSDGSLKVSYKAPGSSSWDALGAKDPGLSNGDYKLQLGDLGNRSSLQFIDPKGHVLTQSQNDAMVPVLQAAFNK</sequence>
<dbReference type="InterPro" id="IPR042268">
    <property type="entry name" value="BamC_C"/>
</dbReference>
<dbReference type="Gene3D" id="3.30.310.170">
    <property type="entry name" value="Outer membrane protein assembly factor BamC"/>
    <property type="match status" value="1"/>
</dbReference>
<evidence type="ECO:0000313" key="6">
    <source>
        <dbReference type="EMBL" id="MFC6363377.1"/>
    </source>
</evidence>
<keyword evidence="1 4" id="KW-0732">Signal</keyword>
<name>A0ABW1VUR7_9GAMM</name>
<dbReference type="InterPro" id="IPR010653">
    <property type="entry name" value="NlpB/DapX"/>
</dbReference>
<proteinExistence type="inferred from homology"/>
<accession>A0ABW1VUR7</accession>
<keyword evidence="7" id="KW-1185">Reference proteome</keyword>
<gene>
    <name evidence="4 6" type="primary">bamC</name>
    <name evidence="6" type="ORF">ACFP73_15015</name>
</gene>
<evidence type="ECO:0000256" key="2">
    <source>
        <dbReference type="ARBA" id="ARBA00023136"/>
    </source>
</evidence>
<evidence type="ECO:0000256" key="4">
    <source>
        <dbReference type="HAMAP-Rule" id="MF_00924"/>
    </source>
</evidence>
<evidence type="ECO:0000256" key="1">
    <source>
        <dbReference type="ARBA" id="ARBA00022729"/>
    </source>
</evidence>
<reference evidence="7" key="1">
    <citation type="journal article" date="2019" name="Int. J. Syst. Evol. Microbiol.">
        <title>The Global Catalogue of Microorganisms (GCM) 10K type strain sequencing project: providing services to taxonomists for standard genome sequencing and annotation.</title>
        <authorList>
            <consortium name="The Broad Institute Genomics Platform"/>
            <consortium name="The Broad Institute Genome Sequencing Center for Infectious Disease"/>
            <person name="Wu L."/>
            <person name="Ma J."/>
        </authorList>
    </citation>
    <scope>NUCLEOTIDE SEQUENCE [LARGE SCALE GENOMIC DNA]</scope>
    <source>
        <strain evidence="7">CGMCC 4.1530</strain>
    </source>
</reference>
<comment type="function">
    <text evidence="4">Part of the outer membrane protein assembly complex, which is involved in assembly and insertion of beta-barrel proteins into the outer membrane.</text>
</comment>
<dbReference type="HAMAP" id="MF_00924">
    <property type="entry name" value="OM_assembly_BamC"/>
    <property type="match status" value="1"/>
</dbReference>
<evidence type="ECO:0000256" key="3">
    <source>
        <dbReference type="ARBA" id="ARBA00023237"/>
    </source>
</evidence>
<evidence type="ECO:0000313" key="7">
    <source>
        <dbReference type="Proteomes" id="UP001596215"/>
    </source>
</evidence>
<comment type="subunit">
    <text evidence="4">Part of the Bam complex, which is composed of the outer membrane protein BamA, and four lipoproteins BamB, BamC, BamD and BamE.</text>
</comment>
<keyword evidence="4" id="KW-0449">Lipoprotein</keyword>
<dbReference type="Gene3D" id="3.30.530.50">
    <property type="match status" value="1"/>
</dbReference>
<dbReference type="EMBL" id="JBHSUC010000027">
    <property type="protein sequence ID" value="MFC6363377.1"/>
    <property type="molecule type" value="Genomic_DNA"/>
</dbReference>
<dbReference type="Pfam" id="PF06804">
    <property type="entry name" value="Lipoprotein_18"/>
    <property type="match status" value="1"/>
</dbReference>
<dbReference type="InterPro" id="IPR014524">
    <property type="entry name" value="BamC"/>
</dbReference>